<dbReference type="Gene3D" id="3.30.497.10">
    <property type="entry name" value="Antithrombin, subunit I, domain 2"/>
    <property type="match status" value="1"/>
</dbReference>
<proteinExistence type="predicted"/>
<dbReference type="SUPFAM" id="SSF56574">
    <property type="entry name" value="Serpins"/>
    <property type="match status" value="1"/>
</dbReference>
<dbReference type="Gene3D" id="2.30.39.10">
    <property type="entry name" value="Alpha-1-antitrypsin, domain 1"/>
    <property type="match status" value="1"/>
</dbReference>
<organism evidence="4 5">
    <name type="scientific">Leptosia nina</name>
    <dbReference type="NCBI Taxonomy" id="320188"/>
    <lineage>
        <taxon>Eukaryota</taxon>
        <taxon>Metazoa</taxon>
        <taxon>Ecdysozoa</taxon>
        <taxon>Arthropoda</taxon>
        <taxon>Hexapoda</taxon>
        <taxon>Insecta</taxon>
        <taxon>Pterygota</taxon>
        <taxon>Neoptera</taxon>
        <taxon>Endopterygota</taxon>
        <taxon>Lepidoptera</taxon>
        <taxon>Glossata</taxon>
        <taxon>Ditrysia</taxon>
        <taxon>Papilionoidea</taxon>
        <taxon>Pieridae</taxon>
        <taxon>Pierinae</taxon>
        <taxon>Leptosia</taxon>
    </lineage>
</organism>
<keyword evidence="1" id="KW-0646">Protease inhibitor</keyword>
<comment type="caution">
    <text evidence="4">The sequence shown here is derived from an EMBL/GenBank/DDBJ whole genome shotgun (WGS) entry which is preliminary data.</text>
</comment>
<dbReference type="InterPro" id="IPR042185">
    <property type="entry name" value="Serpin_sf_2"/>
</dbReference>
<dbReference type="Pfam" id="PF00079">
    <property type="entry name" value="Serpin"/>
    <property type="match status" value="1"/>
</dbReference>
<protein>
    <recommendedName>
        <fullName evidence="3">Serpin domain-containing protein</fullName>
    </recommendedName>
</protein>
<dbReference type="InterPro" id="IPR023796">
    <property type="entry name" value="Serpin_dom"/>
</dbReference>
<reference evidence="4 5" key="1">
    <citation type="submission" date="2023-11" db="EMBL/GenBank/DDBJ databases">
        <authorList>
            <person name="Okamura Y."/>
        </authorList>
    </citation>
    <scope>NUCLEOTIDE SEQUENCE [LARGE SCALE GENOMIC DNA]</scope>
</reference>
<dbReference type="InterPro" id="IPR036186">
    <property type="entry name" value="Serpin_sf"/>
</dbReference>
<evidence type="ECO:0000313" key="5">
    <source>
        <dbReference type="Proteomes" id="UP001497472"/>
    </source>
</evidence>
<evidence type="ECO:0000256" key="2">
    <source>
        <dbReference type="ARBA" id="ARBA00022900"/>
    </source>
</evidence>
<dbReference type="AlphaFoldDB" id="A0AAV1JFN2"/>
<feature type="domain" description="Serpin" evidence="3">
    <location>
        <begin position="10"/>
        <end position="141"/>
    </location>
</feature>
<dbReference type="GO" id="GO:0004867">
    <property type="term" value="F:serine-type endopeptidase inhibitor activity"/>
    <property type="evidence" value="ECO:0007669"/>
    <property type="project" value="UniProtKB-KW"/>
</dbReference>
<keyword evidence="5" id="KW-1185">Reference proteome</keyword>
<sequence length="151" mass="17200">MKIVTTSEAALEIKYATTGLTLFLVVPRGRSLRNLAAHMTITNVQSLADRMQSKRIAAILPLYTLRMTLLLPAKLQAMGVTRLVNDDQCDGLKLSHAVQRIMFWSEAGRYAFKDDGIEWDETPEQTIVFDRPHLFYVRWHNVTILHGNFAL</sequence>
<gene>
    <name evidence="4" type="ORF">LNINA_LOCUS7682</name>
</gene>
<dbReference type="EMBL" id="CAVLEF010000010">
    <property type="protein sequence ID" value="CAK1548271.1"/>
    <property type="molecule type" value="Genomic_DNA"/>
</dbReference>
<accession>A0AAV1JFN2</accession>
<keyword evidence="2" id="KW-0722">Serine protease inhibitor</keyword>
<evidence type="ECO:0000313" key="4">
    <source>
        <dbReference type="EMBL" id="CAK1548271.1"/>
    </source>
</evidence>
<evidence type="ECO:0000256" key="1">
    <source>
        <dbReference type="ARBA" id="ARBA00022690"/>
    </source>
</evidence>
<evidence type="ECO:0000259" key="3">
    <source>
        <dbReference type="Pfam" id="PF00079"/>
    </source>
</evidence>
<dbReference type="InterPro" id="IPR042178">
    <property type="entry name" value="Serpin_sf_1"/>
</dbReference>
<dbReference type="Proteomes" id="UP001497472">
    <property type="component" value="Unassembled WGS sequence"/>
</dbReference>
<name>A0AAV1JFN2_9NEOP</name>